<evidence type="ECO:0000313" key="2">
    <source>
        <dbReference type="EMBL" id="SMX31029.1"/>
    </source>
</evidence>
<accession>A0A238JK41</accession>
<dbReference type="EMBL" id="FXYE01000001">
    <property type="protein sequence ID" value="SMX31029.1"/>
    <property type="molecule type" value="Genomic_DNA"/>
</dbReference>
<keyword evidence="1" id="KW-0472">Membrane</keyword>
<gene>
    <name evidence="2" type="ORF">COL8621_00242</name>
</gene>
<feature type="transmembrane region" description="Helical" evidence="1">
    <location>
        <begin position="37"/>
        <end position="54"/>
    </location>
</feature>
<feature type="transmembrane region" description="Helical" evidence="1">
    <location>
        <begin position="12"/>
        <end position="31"/>
    </location>
</feature>
<reference evidence="3" key="1">
    <citation type="submission" date="2017-05" db="EMBL/GenBank/DDBJ databases">
        <authorList>
            <person name="Rodrigo-Torres L."/>
            <person name="Arahal R. D."/>
            <person name="Lucena T."/>
        </authorList>
    </citation>
    <scope>NUCLEOTIDE SEQUENCE [LARGE SCALE GENOMIC DNA]</scope>
    <source>
        <strain evidence="3">CECT 8621</strain>
    </source>
</reference>
<dbReference type="OrthoDB" id="7362327at2"/>
<dbReference type="RefSeq" id="WP_093965505.1">
    <property type="nucleotide sequence ID" value="NZ_FXYE01000001.1"/>
</dbReference>
<evidence type="ECO:0008006" key="4">
    <source>
        <dbReference type="Google" id="ProtNLM"/>
    </source>
</evidence>
<evidence type="ECO:0000256" key="1">
    <source>
        <dbReference type="SAM" id="Phobius"/>
    </source>
</evidence>
<keyword evidence="1" id="KW-1133">Transmembrane helix</keyword>
<proteinExistence type="predicted"/>
<keyword evidence="1" id="KW-0812">Transmembrane</keyword>
<keyword evidence="3" id="KW-1185">Reference proteome</keyword>
<protein>
    <recommendedName>
        <fullName evidence="4">DUF3329 domain-containing protein</fullName>
    </recommendedName>
</protein>
<evidence type="ECO:0000313" key="3">
    <source>
        <dbReference type="Proteomes" id="UP000202922"/>
    </source>
</evidence>
<sequence length="66" mass="7511">MFNFDDPFYRPFWLRLLICVICLCWGIVELVTGSPGFAILFLAVGGYAAYRFFVTFDPDASDTSED</sequence>
<dbReference type="Proteomes" id="UP000202922">
    <property type="component" value="Unassembled WGS sequence"/>
</dbReference>
<dbReference type="AlphaFoldDB" id="A0A238JK41"/>
<name>A0A238JK41_9RHOB</name>
<organism evidence="2 3">
    <name type="scientific">Actibacterium lipolyticum</name>
    <dbReference type="NCBI Taxonomy" id="1524263"/>
    <lineage>
        <taxon>Bacteria</taxon>
        <taxon>Pseudomonadati</taxon>
        <taxon>Pseudomonadota</taxon>
        <taxon>Alphaproteobacteria</taxon>
        <taxon>Rhodobacterales</taxon>
        <taxon>Roseobacteraceae</taxon>
        <taxon>Actibacterium</taxon>
    </lineage>
</organism>